<organism evidence="1 2">
    <name type="scientific">Edwardsiella tarda ATCC 23685</name>
    <dbReference type="NCBI Taxonomy" id="500638"/>
    <lineage>
        <taxon>Bacteria</taxon>
        <taxon>Pseudomonadati</taxon>
        <taxon>Pseudomonadota</taxon>
        <taxon>Gammaproteobacteria</taxon>
        <taxon>Enterobacterales</taxon>
        <taxon>Hafniaceae</taxon>
        <taxon>Edwardsiella</taxon>
    </lineage>
</organism>
<accession>D4F536</accession>
<evidence type="ECO:0000313" key="2">
    <source>
        <dbReference type="Proteomes" id="UP000003692"/>
    </source>
</evidence>
<dbReference type="Proteomes" id="UP000003692">
    <property type="component" value="Unassembled WGS sequence"/>
</dbReference>
<dbReference type="HOGENOM" id="CLU_3042936_0_0_6"/>
<comment type="caution">
    <text evidence="1">The sequence shown here is derived from an EMBL/GenBank/DDBJ whole genome shotgun (WGS) entry which is preliminary data.</text>
</comment>
<dbReference type="AlphaFoldDB" id="D4F536"/>
<sequence length="54" mass="6178">MSRRAIYKWIDRGSLPRTEFTGETDYSSRIAKASRGQFSAAEIKRLGKQKLPCD</sequence>
<evidence type="ECO:0008006" key="3">
    <source>
        <dbReference type="Google" id="ProtNLM"/>
    </source>
</evidence>
<name>D4F536_EDWTA</name>
<protein>
    <recommendedName>
        <fullName evidence="3">Regulatory protein</fullName>
    </recommendedName>
</protein>
<gene>
    <name evidence="1" type="ORF">EDWATA_01864</name>
</gene>
<reference evidence="1 2" key="1">
    <citation type="submission" date="2010-02" db="EMBL/GenBank/DDBJ databases">
        <authorList>
            <person name="Weinstock G."/>
            <person name="Sodergren E."/>
            <person name="Clifton S."/>
            <person name="Fulton L."/>
            <person name="Fulton B."/>
            <person name="Courtney L."/>
            <person name="Fronick C."/>
            <person name="Harrison M."/>
            <person name="Strong C."/>
            <person name="Farmer C."/>
            <person name="Delahaunty K."/>
            <person name="Markovic C."/>
            <person name="Hall O."/>
            <person name="Minx P."/>
            <person name="Tomlinson C."/>
            <person name="Mitreva M."/>
            <person name="Nelson J."/>
            <person name="Hou S."/>
            <person name="Wollam A."/>
            <person name="Pepin K.H."/>
            <person name="Johnson M."/>
            <person name="Bhonagiri V."/>
            <person name="Zhang X."/>
            <person name="Suruliraj S."/>
            <person name="Warren W."/>
            <person name="Chinwalla A."/>
            <person name="Mardis E.R."/>
            <person name="Wilson R.K."/>
        </authorList>
    </citation>
    <scope>NUCLEOTIDE SEQUENCE [LARGE SCALE GENOMIC DNA]</scope>
    <source>
        <strain evidence="1 2">ATCC 23685</strain>
    </source>
</reference>
<evidence type="ECO:0000313" key="1">
    <source>
        <dbReference type="EMBL" id="EFE23119.1"/>
    </source>
</evidence>
<proteinExistence type="predicted"/>
<dbReference type="EMBL" id="ADGK01000124">
    <property type="protein sequence ID" value="EFE23119.1"/>
    <property type="molecule type" value="Genomic_DNA"/>
</dbReference>